<dbReference type="Proteomes" id="UP000321386">
    <property type="component" value="Unassembled WGS sequence"/>
</dbReference>
<gene>
    <name evidence="1" type="ORF">CPE01_22000</name>
</gene>
<evidence type="ECO:0000313" key="2">
    <source>
        <dbReference type="Proteomes" id="UP000321386"/>
    </source>
</evidence>
<accession>A0A510UUW0</accession>
<reference evidence="1 2" key="1">
    <citation type="submission" date="2019-07" db="EMBL/GenBank/DDBJ databases">
        <title>Whole genome shotgun sequence of Cellulomonas persica NBRC 101101.</title>
        <authorList>
            <person name="Hosoyama A."/>
            <person name="Uohara A."/>
            <person name="Ohji S."/>
            <person name="Ichikawa N."/>
        </authorList>
    </citation>
    <scope>NUCLEOTIDE SEQUENCE [LARGE SCALE GENOMIC DNA]</scope>
    <source>
        <strain evidence="1 2">NBRC 101101</strain>
    </source>
</reference>
<protein>
    <submittedName>
        <fullName evidence="1">Uncharacterized protein</fullName>
    </submittedName>
</protein>
<comment type="caution">
    <text evidence="1">The sequence shown here is derived from an EMBL/GenBank/DDBJ whole genome shotgun (WGS) entry which is preliminary data.</text>
</comment>
<organism evidence="1 2">
    <name type="scientific">Cellulomonas persica</name>
    <dbReference type="NCBI Taxonomy" id="76861"/>
    <lineage>
        <taxon>Bacteria</taxon>
        <taxon>Bacillati</taxon>
        <taxon>Actinomycetota</taxon>
        <taxon>Actinomycetes</taxon>
        <taxon>Micrococcales</taxon>
        <taxon>Cellulomonadaceae</taxon>
        <taxon>Cellulomonas</taxon>
    </lineage>
</organism>
<evidence type="ECO:0000313" key="1">
    <source>
        <dbReference type="EMBL" id="GEK18467.1"/>
    </source>
</evidence>
<keyword evidence="2" id="KW-1185">Reference proteome</keyword>
<sequence length="46" mass="5047">MTQECEHTGEIDARSTELPGLAEIVVANIFECLDCRTKVVVNIKVA</sequence>
<dbReference type="EMBL" id="BJUA01000010">
    <property type="protein sequence ID" value="GEK18467.1"/>
    <property type="molecule type" value="Genomic_DNA"/>
</dbReference>
<dbReference type="RefSeq" id="WP_186811509.1">
    <property type="nucleotide sequence ID" value="NZ_BJUA01000010.1"/>
</dbReference>
<proteinExistence type="predicted"/>
<dbReference type="AlphaFoldDB" id="A0A510UUW0"/>
<name>A0A510UUW0_9CELL</name>